<accession>A0A377IVF0</accession>
<name>A0A377IVF0_9PAST</name>
<dbReference type="RefSeq" id="WP_258554501.1">
    <property type="nucleotide sequence ID" value="NZ_UGHS01000001.1"/>
</dbReference>
<evidence type="ECO:0000313" key="1">
    <source>
        <dbReference type="EMBL" id="STO92251.1"/>
    </source>
</evidence>
<protein>
    <submittedName>
        <fullName evidence="1">Uncharacterized protein</fullName>
    </submittedName>
</protein>
<keyword evidence="2" id="KW-1185">Reference proteome</keyword>
<evidence type="ECO:0000313" key="2">
    <source>
        <dbReference type="Proteomes" id="UP000255264"/>
    </source>
</evidence>
<dbReference type="AlphaFoldDB" id="A0A377IVF0"/>
<dbReference type="Proteomes" id="UP000255264">
    <property type="component" value="Unassembled WGS sequence"/>
</dbReference>
<gene>
    <name evidence="1" type="ORF">NCTC13335_00069</name>
</gene>
<organism evidence="1 2">
    <name type="scientific">Haemophilus pittmaniae</name>
    <dbReference type="NCBI Taxonomy" id="249188"/>
    <lineage>
        <taxon>Bacteria</taxon>
        <taxon>Pseudomonadati</taxon>
        <taxon>Pseudomonadota</taxon>
        <taxon>Gammaproteobacteria</taxon>
        <taxon>Pasteurellales</taxon>
        <taxon>Pasteurellaceae</taxon>
        <taxon>Haemophilus</taxon>
    </lineage>
</organism>
<reference evidence="1 2" key="1">
    <citation type="submission" date="2018-06" db="EMBL/GenBank/DDBJ databases">
        <authorList>
            <consortium name="Pathogen Informatics"/>
            <person name="Doyle S."/>
        </authorList>
    </citation>
    <scope>NUCLEOTIDE SEQUENCE [LARGE SCALE GENOMIC DNA]</scope>
    <source>
        <strain evidence="1 2">NCTC13335</strain>
    </source>
</reference>
<proteinExistence type="predicted"/>
<dbReference type="EMBL" id="UGHS01000001">
    <property type="protein sequence ID" value="STO92251.1"/>
    <property type="molecule type" value="Genomic_DNA"/>
</dbReference>
<sequence length="308" mass="35425">MEPVTRMLPKKAYSLEKAVDYMSINYGIRIDRDDLLDYLRDGVLVSSVYLTGNNKCISSIDREDIPANSVTIEPYGCNFKIDKELSKVDHFLDEQTHVHYKSKNIFLTLFYYHKVDDVFLGENSKVFNGSEMGNFWLGGYFKIPSDSFTDIINREMIYFPMTLSVNSDENDLEIFIDNNYEAKLPIHQICILHEDLMMFLASMGVIDDTYKIPEEISKLNAKISELENEKSSGKLSTKTKNTMARLIVNLIDLQYGYKNQTDIIKAFKKKGEDNMKEDGEIVQDFTKKGLMPPSSKFIRGILGDLEEK</sequence>